<feature type="non-terminal residue" evidence="2">
    <location>
        <position position="114"/>
    </location>
</feature>
<dbReference type="EMBL" id="JQ253928">
    <property type="protein sequence ID" value="AFU90864.1"/>
    <property type="molecule type" value="Genomic_DNA"/>
</dbReference>
<feature type="non-terminal residue" evidence="2">
    <location>
        <position position="1"/>
    </location>
</feature>
<name>A0A0A6Z8M0_9MYRT</name>
<gene>
    <name evidence="2" type="primary">HAP8</name>
</gene>
<proteinExistence type="predicted"/>
<organism evidence="2">
    <name type="scientific">Sonneratia caseolaris</name>
    <dbReference type="NCBI Taxonomy" id="122814"/>
    <lineage>
        <taxon>Eukaryota</taxon>
        <taxon>Viridiplantae</taxon>
        <taxon>Streptophyta</taxon>
        <taxon>Embryophyta</taxon>
        <taxon>Tracheophyta</taxon>
        <taxon>Spermatophyta</taxon>
        <taxon>Magnoliopsida</taxon>
        <taxon>eudicotyledons</taxon>
        <taxon>Gunneridae</taxon>
        <taxon>Pentapetalae</taxon>
        <taxon>rosids</taxon>
        <taxon>malvids</taxon>
        <taxon>Myrtales</taxon>
        <taxon>Lythraceae</taxon>
        <taxon>Sonneratia</taxon>
    </lineage>
</organism>
<feature type="region of interest" description="Disordered" evidence="1">
    <location>
        <begin position="31"/>
        <end position="61"/>
    </location>
</feature>
<evidence type="ECO:0000256" key="1">
    <source>
        <dbReference type="SAM" id="MobiDB-lite"/>
    </source>
</evidence>
<dbReference type="AlphaFoldDB" id="A0A0A6Z8M0"/>
<evidence type="ECO:0000313" key="2">
    <source>
        <dbReference type="EMBL" id="AFU90864.1"/>
    </source>
</evidence>
<reference evidence="2" key="1">
    <citation type="submission" date="2011-12" db="EMBL/GenBank/DDBJ databases">
        <title>Exploring the speciation and salt adaptation of Sonneratia, a typical mangrove genus, through large scale detection of positive selection using Illumina platform.</title>
        <authorList>
            <person name="Chen S."/>
            <person name="Zhou R."/>
            <person name="Shi S."/>
        </authorList>
    </citation>
    <scope>NUCLEOTIDE SEQUENCE</scope>
</reference>
<protein>
    <submittedName>
        <fullName evidence="2">Hapless 8</fullName>
    </submittedName>
</protein>
<sequence>KKKIQKHLEYLKHVSQGKDFRSHKARLHSSQDFCGQEKYHRPKGDSMDGHLMVSRSQGPLRTGYDRTLEQRVCSKMSCAPKKVMEKDHHPPFQCTLHVARDLLLEGGQSYSVKN</sequence>
<feature type="compositionally biased region" description="Basic and acidic residues" evidence="1">
    <location>
        <begin position="35"/>
        <end position="48"/>
    </location>
</feature>
<accession>A0A0A6Z8M0</accession>